<dbReference type="PANTHER" id="PTHR23511">
    <property type="entry name" value="SYNAPTIC VESICLE GLYCOPROTEIN 2"/>
    <property type="match status" value="1"/>
</dbReference>
<dbReference type="EMBL" id="ACPB03004574">
    <property type="status" value="NOT_ANNOTATED_CDS"/>
    <property type="molecule type" value="Genomic_DNA"/>
</dbReference>
<dbReference type="SUPFAM" id="SSF103473">
    <property type="entry name" value="MFS general substrate transporter"/>
    <property type="match status" value="1"/>
</dbReference>
<dbReference type="InterPro" id="IPR036259">
    <property type="entry name" value="MFS_trans_sf"/>
</dbReference>
<keyword evidence="9" id="KW-1185">Reference proteome</keyword>
<dbReference type="HOGENOM" id="CLU_001265_46_15_1"/>
<dbReference type="AlphaFoldDB" id="T1I3U2"/>
<dbReference type="Pfam" id="PF00083">
    <property type="entry name" value="Sugar_tr"/>
    <property type="match status" value="1"/>
</dbReference>
<comment type="subcellular location">
    <subcellularLocation>
        <location evidence="1">Membrane</location>
        <topology evidence="1">Multi-pass membrane protein</topology>
    </subcellularLocation>
</comment>
<evidence type="ECO:0000313" key="9">
    <source>
        <dbReference type="Proteomes" id="UP000015103"/>
    </source>
</evidence>
<reference evidence="8" key="1">
    <citation type="submission" date="2015-05" db="UniProtKB">
        <authorList>
            <consortium name="EnsemblMetazoa"/>
        </authorList>
    </citation>
    <scope>IDENTIFICATION</scope>
</reference>
<evidence type="ECO:0000256" key="1">
    <source>
        <dbReference type="ARBA" id="ARBA00004141"/>
    </source>
</evidence>
<keyword evidence="5" id="KW-1133">Transmembrane helix</keyword>
<evidence type="ECO:0000256" key="5">
    <source>
        <dbReference type="ARBA" id="ARBA00022989"/>
    </source>
</evidence>
<keyword evidence="6" id="KW-0472">Membrane</keyword>
<accession>T1I3U2</accession>
<dbReference type="GO" id="GO:0022857">
    <property type="term" value="F:transmembrane transporter activity"/>
    <property type="evidence" value="ECO:0007669"/>
    <property type="project" value="InterPro"/>
</dbReference>
<protein>
    <submittedName>
        <fullName evidence="8">MFS domain-containing protein</fullName>
    </submittedName>
</protein>
<dbReference type="PROSITE" id="PS50850">
    <property type="entry name" value="MFS"/>
    <property type="match status" value="1"/>
</dbReference>
<dbReference type="VEuPathDB" id="VectorBase:RPRC010961"/>
<proteinExistence type="inferred from homology"/>
<dbReference type="InterPro" id="IPR005828">
    <property type="entry name" value="MFS_sugar_transport-like"/>
</dbReference>
<evidence type="ECO:0000256" key="4">
    <source>
        <dbReference type="ARBA" id="ARBA00022692"/>
    </source>
</evidence>
<evidence type="ECO:0000256" key="6">
    <source>
        <dbReference type="ARBA" id="ARBA00023136"/>
    </source>
</evidence>
<comment type="similarity">
    <text evidence="2">Belongs to the major facilitator superfamily.</text>
</comment>
<dbReference type="Gene3D" id="1.20.1250.20">
    <property type="entry name" value="MFS general substrate transporter like domains"/>
    <property type="match status" value="1"/>
</dbReference>
<keyword evidence="3" id="KW-0813">Transport</keyword>
<dbReference type="InterPro" id="IPR020846">
    <property type="entry name" value="MFS_dom"/>
</dbReference>
<dbReference type="GO" id="GO:0016020">
    <property type="term" value="C:membrane"/>
    <property type="evidence" value="ECO:0007669"/>
    <property type="project" value="UniProtKB-SubCell"/>
</dbReference>
<evidence type="ECO:0000313" key="8">
    <source>
        <dbReference type="EnsemblMetazoa" id="RPRC010961-PA"/>
    </source>
</evidence>
<dbReference type="PANTHER" id="PTHR23511:SF38">
    <property type="entry name" value="SYNAPTIC VESICLE 2-RELATED PROTEIN-LIKE PROTEIN"/>
    <property type="match status" value="1"/>
</dbReference>
<feature type="domain" description="Major facilitator superfamily (MFS) profile" evidence="7">
    <location>
        <begin position="18"/>
        <end position="471"/>
    </location>
</feature>
<keyword evidence="4" id="KW-0812">Transmembrane</keyword>
<evidence type="ECO:0000256" key="3">
    <source>
        <dbReference type="ARBA" id="ARBA00022448"/>
    </source>
</evidence>
<dbReference type="OMA" id="NICTASE"/>
<dbReference type="InParanoid" id="T1I3U2"/>
<dbReference type="eggNOG" id="KOG0255">
    <property type="taxonomic scope" value="Eukaryota"/>
</dbReference>
<organism evidence="8 9">
    <name type="scientific">Rhodnius prolixus</name>
    <name type="common">Triatomid bug</name>
    <dbReference type="NCBI Taxonomy" id="13249"/>
    <lineage>
        <taxon>Eukaryota</taxon>
        <taxon>Metazoa</taxon>
        <taxon>Ecdysozoa</taxon>
        <taxon>Arthropoda</taxon>
        <taxon>Hexapoda</taxon>
        <taxon>Insecta</taxon>
        <taxon>Pterygota</taxon>
        <taxon>Neoptera</taxon>
        <taxon>Paraneoptera</taxon>
        <taxon>Hemiptera</taxon>
        <taxon>Heteroptera</taxon>
        <taxon>Panheteroptera</taxon>
        <taxon>Cimicomorpha</taxon>
        <taxon>Reduviidae</taxon>
        <taxon>Triatominae</taxon>
        <taxon>Rhodnius</taxon>
    </lineage>
</organism>
<evidence type="ECO:0000259" key="7">
    <source>
        <dbReference type="PROSITE" id="PS50850"/>
    </source>
</evidence>
<dbReference type="Proteomes" id="UP000015103">
    <property type="component" value="Unassembled WGS sequence"/>
</dbReference>
<dbReference type="EnsemblMetazoa" id="RPRC010961-RA">
    <property type="protein sequence ID" value="RPRC010961-PA"/>
    <property type="gene ID" value="RPRC010961"/>
</dbReference>
<sequence>LGLSFLFFSGFGRFQVLLIFTCGLVYFTCSASISSLSFVLPASKCDLRLSSEDMGIIYTSPLIGMIVGTFIWGPLSDTQGRRITLLVCLIIDLFATIVSSFSVNKWMLLSARWLNGMGIIGATSLVFAYLGEFLDDEKRDKILFLLELFYNFGVVYIPCISWLIIPLPVNIYLGGTFYYKSWNLFTLATGLPGLLAILLLLILPESPKFLLTRGEILKMSEILKKIYKINARKGKAPYSVKVLLDDPQIEVYFGMKPVHHQGYLKELMQQYKQLFGGTTVVKVIQLSLVNFFCIFSYMSLIIWIPELLHRRSLYLEQVPKRNTAIATLCYASQYMKSHHNVNSLHEKCVQTITTDIYLKTVFICASCIPATTLLFFALMYVPKTILVAVLMGTSGTATMALSFVHSDYLLLGFFCVFEASSTVIETIVFVIAVDLLPTNIIGIALATTVTCGRMAAVISNIFIGYLVDTYC</sequence>
<dbReference type="STRING" id="13249.T1I3U2"/>
<name>T1I3U2_RHOPR</name>
<evidence type="ECO:0000256" key="2">
    <source>
        <dbReference type="ARBA" id="ARBA00008335"/>
    </source>
</evidence>